<dbReference type="Proteomes" id="UP000195442">
    <property type="component" value="Unassembled WGS sequence"/>
</dbReference>
<name>A0A1R4HEV2_9GAMM</name>
<accession>A0A1R4HEV2</accession>
<reference evidence="2" key="1">
    <citation type="submission" date="2017-02" db="EMBL/GenBank/DDBJ databases">
        <authorList>
            <person name="Daims H."/>
        </authorList>
    </citation>
    <scope>NUCLEOTIDE SEQUENCE [LARGE SCALE GENOMIC DNA]</scope>
</reference>
<keyword evidence="2" id="KW-1185">Reference proteome</keyword>
<organism evidence="1 2">
    <name type="scientific">Crenothrix polyspora</name>
    <dbReference type="NCBI Taxonomy" id="360316"/>
    <lineage>
        <taxon>Bacteria</taxon>
        <taxon>Pseudomonadati</taxon>
        <taxon>Pseudomonadota</taxon>
        <taxon>Gammaproteobacteria</taxon>
        <taxon>Methylococcales</taxon>
        <taxon>Crenotrichaceae</taxon>
        <taxon>Crenothrix</taxon>
    </lineage>
</organism>
<gene>
    <name evidence="1" type="ORF">CRENPOLYSF2_4200002</name>
</gene>
<dbReference type="AlphaFoldDB" id="A0A1R4HEV2"/>
<evidence type="ECO:0000313" key="1">
    <source>
        <dbReference type="EMBL" id="SJM94737.1"/>
    </source>
</evidence>
<evidence type="ECO:0000313" key="2">
    <source>
        <dbReference type="Proteomes" id="UP000195442"/>
    </source>
</evidence>
<proteinExistence type="predicted"/>
<protein>
    <submittedName>
        <fullName evidence="1">Uncharacterized protein</fullName>
    </submittedName>
</protein>
<dbReference type="EMBL" id="FUKJ01000358">
    <property type="protein sequence ID" value="SJM94737.1"/>
    <property type="molecule type" value="Genomic_DNA"/>
</dbReference>
<sequence>MIINDFKLKQLSFRSVLQKTRKNVGILSQKEVLPKTFCVFCVFCVFRGLCCNIH</sequence>